<dbReference type="InterPro" id="IPR050535">
    <property type="entry name" value="DNA_Repair-Maintenance_Comp"/>
</dbReference>
<dbReference type="SUPFAM" id="SSF56300">
    <property type="entry name" value="Metallo-dependent phosphatases"/>
    <property type="match status" value="1"/>
</dbReference>
<evidence type="ECO:0008006" key="2">
    <source>
        <dbReference type="Google" id="ProtNLM"/>
    </source>
</evidence>
<dbReference type="PANTHER" id="PTHR30337">
    <property type="entry name" value="COMPONENT OF ATP-DEPENDENT DSDNA EXONUCLEASE"/>
    <property type="match status" value="1"/>
</dbReference>
<organism evidence="1">
    <name type="scientific">marine metagenome</name>
    <dbReference type="NCBI Taxonomy" id="408172"/>
    <lineage>
        <taxon>unclassified sequences</taxon>
        <taxon>metagenomes</taxon>
        <taxon>ecological metagenomes</taxon>
    </lineage>
</organism>
<accession>A0A381NGF1</accession>
<dbReference type="AlphaFoldDB" id="A0A381NGF1"/>
<dbReference type="PANTHER" id="PTHR30337:SF0">
    <property type="entry name" value="NUCLEASE SBCCD SUBUNIT D"/>
    <property type="match status" value="1"/>
</dbReference>
<reference evidence="1" key="1">
    <citation type="submission" date="2018-05" db="EMBL/GenBank/DDBJ databases">
        <authorList>
            <person name="Lanie J.A."/>
            <person name="Ng W.-L."/>
            <person name="Kazmierczak K.M."/>
            <person name="Andrzejewski T.M."/>
            <person name="Davidsen T.M."/>
            <person name="Wayne K.J."/>
            <person name="Tettelin H."/>
            <person name="Glass J.I."/>
            <person name="Rusch D."/>
            <person name="Podicherti R."/>
            <person name="Tsui H.-C.T."/>
            <person name="Winkler M.E."/>
        </authorList>
    </citation>
    <scope>NUCLEOTIDE SEQUENCE</scope>
</reference>
<sequence length="327" mass="38858">FFPYLEENHIHIVIDLGDTFDRRKYVNFHTLHQVRRFYFDVMRENHIQLHSIVGNHSTYYRNTNDVNSSDLLYGHYENVYTYASPTSISIDGTIIDLIPWINSGNYDEVMYFIKNSKAQVMLGHLEIDGFAMYKGYVANSGLPKKLFNRYEIVCSGHYHHKSSKDNIHYLGAPYEITWNDYDDPRGFHIFDTETRELEFIRNKYRLFEKIYYDDSGNVDYKKLDTSYYKNKIIKLIVEEKTNLANFEDFVDRLYKCDLIDLTILEDLSEYSMRYAEETQEDLEVGNTSTFLNEYVDSMPDDNVKKNERTKVKKLLQVIYDEALNIDD</sequence>
<evidence type="ECO:0000313" key="1">
    <source>
        <dbReference type="EMBL" id="SUZ53174.1"/>
    </source>
</evidence>
<dbReference type="EMBL" id="UINC01000317">
    <property type="protein sequence ID" value="SUZ53174.1"/>
    <property type="molecule type" value="Genomic_DNA"/>
</dbReference>
<protein>
    <recommendedName>
        <fullName evidence="2">Calcineurin-like phosphoesterase domain-containing protein</fullName>
    </recommendedName>
</protein>
<dbReference type="Gene3D" id="3.60.21.10">
    <property type="match status" value="1"/>
</dbReference>
<proteinExistence type="predicted"/>
<dbReference type="InterPro" id="IPR029052">
    <property type="entry name" value="Metallo-depent_PP-like"/>
</dbReference>
<name>A0A381NGF1_9ZZZZ</name>
<gene>
    <name evidence="1" type="ORF">METZ01_LOCUS6028</name>
</gene>
<feature type="non-terminal residue" evidence="1">
    <location>
        <position position="1"/>
    </location>
</feature>